<evidence type="ECO:0000313" key="3">
    <source>
        <dbReference type="EMBL" id="RWS03421.1"/>
    </source>
</evidence>
<proteinExistence type="predicted"/>
<name>A0A443QK85_9ACAR</name>
<accession>A0A443QK85</accession>
<feature type="compositionally biased region" description="Basic residues" evidence="1">
    <location>
        <begin position="361"/>
        <end position="370"/>
    </location>
</feature>
<feature type="domain" description="Integrase catalytic" evidence="2">
    <location>
        <begin position="33"/>
        <end position="192"/>
    </location>
</feature>
<feature type="region of interest" description="Disordered" evidence="1">
    <location>
        <begin position="345"/>
        <end position="377"/>
    </location>
</feature>
<dbReference type="GO" id="GO:0003676">
    <property type="term" value="F:nucleic acid binding"/>
    <property type="evidence" value="ECO:0007669"/>
    <property type="project" value="InterPro"/>
</dbReference>
<dbReference type="PANTHER" id="PTHR37984:SF15">
    <property type="entry name" value="INTEGRASE CATALYTIC DOMAIN-CONTAINING PROTEIN"/>
    <property type="match status" value="1"/>
</dbReference>
<organism evidence="3 4">
    <name type="scientific">Dinothrombium tinctorium</name>
    <dbReference type="NCBI Taxonomy" id="1965070"/>
    <lineage>
        <taxon>Eukaryota</taxon>
        <taxon>Metazoa</taxon>
        <taxon>Ecdysozoa</taxon>
        <taxon>Arthropoda</taxon>
        <taxon>Chelicerata</taxon>
        <taxon>Arachnida</taxon>
        <taxon>Acari</taxon>
        <taxon>Acariformes</taxon>
        <taxon>Trombidiformes</taxon>
        <taxon>Prostigmata</taxon>
        <taxon>Anystina</taxon>
        <taxon>Parasitengona</taxon>
        <taxon>Trombidioidea</taxon>
        <taxon>Trombidiidae</taxon>
        <taxon>Dinothrombium</taxon>
    </lineage>
</organism>
<protein>
    <submittedName>
        <fullName evidence="3">Integrase core domain protein-like protein</fullName>
    </submittedName>
</protein>
<evidence type="ECO:0000256" key="1">
    <source>
        <dbReference type="SAM" id="MobiDB-lite"/>
    </source>
</evidence>
<evidence type="ECO:0000259" key="2">
    <source>
        <dbReference type="PROSITE" id="PS50994"/>
    </source>
</evidence>
<dbReference type="FunFam" id="3.30.420.10:FF:000032">
    <property type="entry name" value="Retrovirus-related Pol polyprotein from transposon 297-like Protein"/>
    <property type="match status" value="1"/>
</dbReference>
<evidence type="ECO:0000313" key="4">
    <source>
        <dbReference type="Proteomes" id="UP000285301"/>
    </source>
</evidence>
<dbReference type="AlphaFoldDB" id="A0A443QK85"/>
<dbReference type="InterPro" id="IPR036397">
    <property type="entry name" value="RNaseH_sf"/>
</dbReference>
<dbReference type="InterPro" id="IPR050951">
    <property type="entry name" value="Retrovirus_Pol_polyprotein"/>
</dbReference>
<dbReference type="GO" id="GO:0015074">
    <property type="term" value="P:DNA integration"/>
    <property type="evidence" value="ECO:0007669"/>
    <property type="project" value="InterPro"/>
</dbReference>
<dbReference type="OrthoDB" id="6496015at2759"/>
<comment type="caution">
    <text evidence="3">The sequence shown here is derived from an EMBL/GenBank/DDBJ whole genome shotgun (WGS) entry which is preliminary data.</text>
</comment>
<dbReference type="Pfam" id="PF00665">
    <property type="entry name" value="rve"/>
    <property type="match status" value="1"/>
</dbReference>
<gene>
    <name evidence="3" type="ORF">B4U79_16081</name>
</gene>
<dbReference type="SUPFAM" id="SSF53098">
    <property type="entry name" value="Ribonuclease H-like"/>
    <property type="match status" value="1"/>
</dbReference>
<dbReference type="Gene3D" id="3.30.420.10">
    <property type="entry name" value="Ribonuclease H-like superfamily/Ribonuclease H"/>
    <property type="match status" value="1"/>
</dbReference>
<dbReference type="PROSITE" id="PS50994">
    <property type="entry name" value="INTEGRASE"/>
    <property type="match status" value="1"/>
</dbReference>
<dbReference type="InterPro" id="IPR001584">
    <property type="entry name" value="Integrase_cat-core"/>
</dbReference>
<reference evidence="3 4" key="1">
    <citation type="journal article" date="2018" name="Gigascience">
        <title>Genomes of trombidid mites reveal novel predicted allergens and laterally-transferred genes associated with secondary metabolism.</title>
        <authorList>
            <person name="Dong X."/>
            <person name="Chaisiri K."/>
            <person name="Xia D."/>
            <person name="Armstrong S.D."/>
            <person name="Fang Y."/>
            <person name="Donnelly M.J."/>
            <person name="Kadowaki T."/>
            <person name="McGarry J.W."/>
            <person name="Darby A.C."/>
            <person name="Makepeace B.L."/>
        </authorList>
    </citation>
    <scope>NUCLEOTIDE SEQUENCE [LARGE SCALE GENOMIC DNA]</scope>
    <source>
        <strain evidence="3">UoL-WK</strain>
    </source>
</reference>
<dbReference type="InterPro" id="IPR012337">
    <property type="entry name" value="RNaseH-like_sf"/>
</dbReference>
<keyword evidence="4" id="KW-1185">Reference proteome</keyword>
<dbReference type="EMBL" id="NCKU01006517">
    <property type="protein sequence ID" value="RWS03421.1"/>
    <property type="molecule type" value="Genomic_DNA"/>
</dbReference>
<dbReference type="PANTHER" id="PTHR37984">
    <property type="entry name" value="PROTEIN CBG26694"/>
    <property type="match status" value="1"/>
</dbReference>
<sequence length="377" mass="43436">MISKINNFIKTCEHCQRRKTPKNPPLGFLNPIPPNYPFHTVGIDILGPFPKTKVGNAYIIVAIDLFTKWLEIEAVPDATAITVANFLLYKIISKHGAPLNLLSDRGVQFLSKVVAELCKLFLIKKINTTPYHPQCNGQTERQNSTILNMISAFVNESHDDWDEMLDFLQFSYNTATHDSTNYSPFFLNHGREAVYPDEVTLKKYLEGNAKDAPSYVKSVNEKILTANKCVKSNIKKRQARDKFYFDKGRKEPDFKIGDLVSVYRPTPKPGRSQKLLSHWQNNFVIKHISKNKLVYTVENRNNGKTLKVNVNNIKRYFDRNDFDTVNAAVADNLDESEIQQIEIQTDTQMPNEPMPNQYLRRSTRERRPPKHLKDFVT</sequence>
<dbReference type="STRING" id="1965070.A0A443QK85"/>
<dbReference type="Proteomes" id="UP000285301">
    <property type="component" value="Unassembled WGS sequence"/>
</dbReference>